<keyword evidence="3" id="KW-1185">Reference proteome</keyword>
<organism evidence="2 3">
    <name type="scientific">Psychroflexus lacisalsi</name>
    <dbReference type="NCBI Taxonomy" id="503928"/>
    <lineage>
        <taxon>Bacteria</taxon>
        <taxon>Pseudomonadati</taxon>
        <taxon>Bacteroidota</taxon>
        <taxon>Flavobacteriia</taxon>
        <taxon>Flavobacteriales</taxon>
        <taxon>Flavobacteriaceae</taxon>
        <taxon>Psychroflexus</taxon>
    </lineage>
</organism>
<accession>A0ABN1KE99</accession>
<dbReference type="Gene3D" id="3.40.50.2000">
    <property type="entry name" value="Glycogen Phosphorylase B"/>
    <property type="match status" value="2"/>
</dbReference>
<dbReference type="Pfam" id="PF00534">
    <property type="entry name" value="Glycos_transf_1"/>
    <property type="match status" value="1"/>
</dbReference>
<dbReference type="RefSeq" id="WP_224454839.1">
    <property type="nucleotide sequence ID" value="NZ_BAAAGG010000022.1"/>
</dbReference>
<protein>
    <submittedName>
        <fullName evidence="2">Colanic acid biosynthesis glycosyltransferase WcaL</fullName>
    </submittedName>
</protein>
<dbReference type="PANTHER" id="PTHR12526:SF630">
    <property type="entry name" value="GLYCOSYLTRANSFERASE"/>
    <property type="match status" value="1"/>
</dbReference>
<feature type="domain" description="Glycosyl transferase family 1" evidence="1">
    <location>
        <begin position="211"/>
        <end position="369"/>
    </location>
</feature>
<dbReference type="PANTHER" id="PTHR12526">
    <property type="entry name" value="GLYCOSYLTRANSFERASE"/>
    <property type="match status" value="1"/>
</dbReference>
<evidence type="ECO:0000313" key="2">
    <source>
        <dbReference type="EMBL" id="GAA0764279.1"/>
    </source>
</evidence>
<dbReference type="SUPFAM" id="SSF53756">
    <property type="entry name" value="UDP-Glycosyltransferase/glycogen phosphorylase"/>
    <property type="match status" value="1"/>
</dbReference>
<name>A0ABN1KE99_9FLAO</name>
<sequence>MKITLVLSQPPGYSETFFRSKIKGLKANGHQVVLVTAATNKSFDLCAHIQHPRVYKNPIRQLLSMLLVFVGLLAYWTKVNRYINLERKEGTSFKRLIEKIYINASLLKLNANWIHFGFATMAIDRETVPKAIGAKLAVSFRGYDIEVFLLKNRDCYQRLWMHVDKVHSISNYLLEKAFDLGLSKSVDSEVIYPAIDFDFIKKIQLSSDTLGTKFKLLTIARLHWIKGIDDLIETAQHLKSKQIDFEWKVIGEGDQKHTERYAYHIYKADLQEQVLLLGKLSHAETLEELSKTEIYVQTSLSEGFCNAVLEAQALGKLCLAYDAGALSENIQNNTTGFLSPKGQPHLLAQKIIEVMQRSNHEKEQISQKAIQRVHDDFSLEQQAKSFSEFYTT</sequence>
<dbReference type="EMBL" id="BAAAGG010000022">
    <property type="protein sequence ID" value="GAA0764279.1"/>
    <property type="molecule type" value="Genomic_DNA"/>
</dbReference>
<comment type="caution">
    <text evidence="2">The sequence shown here is derived from an EMBL/GenBank/DDBJ whole genome shotgun (WGS) entry which is preliminary data.</text>
</comment>
<reference evidence="2 3" key="1">
    <citation type="journal article" date="2019" name="Int. J. Syst. Evol. Microbiol.">
        <title>The Global Catalogue of Microorganisms (GCM) 10K type strain sequencing project: providing services to taxonomists for standard genome sequencing and annotation.</title>
        <authorList>
            <consortium name="The Broad Institute Genomics Platform"/>
            <consortium name="The Broad Institute Genome Sequencing Center for Infectious Disease"/>
            <person name="Wu L."/>
            <person name="Ma J."/>
        </authorList>
    </citation>
    <scope>NUCLEOTIDE SEQUENCE [LARGE SCALE GENOMIC DNA]</scope>
    <source>
        <strain evidence="2 3">JCM 16231</strain>
    </source>
</reference>
<dbReference type="CDD" id="cd03801">
    <property type="entry name" value="GT4_PimA-like"/>
    <property type="match status" value="1"/>
</dbReference>
<dbReference type="Proteomes" id="UP001500185">
    <property type="component" value="Unassembled WGS sequence"/>
</dbReference>
<proteinExistence type="predicted"/>
<gene>
    <name evidence="2" type="ORF">GCM10009433_26490</name>
</gene>
<evidence type="ECO:0000313" key="3">
    <source>
        <dbReference type="Proteomes" id="UP001500185"/>
    </source>
</evidence>
<dbReference type="InterPro" id="IPR001296">
    <property type="entry name" value="Glyco_trans_1"/>
</dbReference>
<evidence type="ECO:0000259" key="1">
    <source>
        <dbReference type="Pfam" id="PF00534"/>
    </source>
</evidence>